<dbReference type="SMART" id="SM00353">
    <property type="entry name" value="HLH"/>
    <property type="match status" value="1"/>
</dbReference>
<dbReference type="EMBL" id="JAUIZM010000010">
    <property type="protein sequence ID" value="KAK1360320.1"/>
    <property type="molecule type" value="Genomic_DNA"/>
</dbReference>
<evidence type="ECO:0000256" key="2">
    <source>
        <dbReference type="ARBA" id="ARBA00023015"/>
    </source>
</evidence>
<keyword evidence="3" id="KW-0238">DNA-binding</keyword>
<dbReference type="InterPro" id="IPR036638">
    <property type="entry name" value="HLH_DNA-bd_sf"/>
</dbReference>
<dbReference type="GO" id="GO:0000978">
    <property type="term" value="F:RNA polymerase II cis-regulatory region sequence-specific DNA binding"/>
    <property type="evidence" value="ECO:0007669"/>
    <property type="project" value="TreeGrafter"/>
</dbReference>
<feature type="region of interest" description="Disordered" evidence="6">
    <location>
        <begin position="87"/>
        <end position="111"/>
    </location>
</feature>
<dbReference type="GO" id="GO:0005634">
    <property type="term" value="C:nucleus"/>
    <property type="evidence" value="ECO:0007669"/>
    <property type="project" value="UniProtKB-SubCell"/>
</dbReference>
<feature type="compositionally biased region" description="Polar residues" evidence="6">
    <location>
        <begin position="87"/>
        <end position="103"/>
    </location>
</feature>
<dbReference type="Gene3D" id="4.10.280.10">
    <property type="entry name" value="Helix-loop-helix DNA-binding domain"/>
    <property type="match status" value="1"/>
</dbReference>
<evidence type="ECO:0000256" key="1">
    <source>
        <dbReference type="ARBA" id="ARBA00004123"/>
    </source>
</evidence>
<dbReference type="InterPro" id="IPR011598">
    <property type="entry name" value="bHLH_dom"/>
</dbReference>
<keyword evidence="2" id="KW-0805">Transcription regulation</keyword>
<protein>
    <submittedName>
        <fullName evidence="8">Transcription factor bHLH96</fullName>
    </submittedName>
</protein>
<dbReference type="PANTHER" id="PTHR11969:SF54">
    <property type="entry name" value="MAD-LIKE PROTEIN 1"/>
    <property type="match status" value="1"/>
</dbReference>
<gene>
    <name evidence="8" type="ORF">POM88_044794</name>
</gene>
<dbReference type="Pfam" id="PF22754">
    <property type="entry name" value="bHLH-TF_ACT-like_plant"/>
    <property type="match status" value="1"/>
</dbReference>
<comment type="subcellular location">
    <subcellularLocation>
        <location evidence="1">Nucleus</location>
    </subcellularLocation>
</comment>
<keyword evidence="4" id="KW-0804">Transcription</keyword>
<evidence type="ECO:0000313" key="8">
    <source>
        <dbReference type="EMBL" id="KAK1360320.1"/>
    </source>
</evidence>
<dbReference type="AlphaFoldDB" id="A0AAD8H3G7"/>
<dbReference type="GO" id="GO:0046983">
    <property type="term" value="F:protein dimerization activity"/>
    <property type="evidence" value="ECO:0007669"/>
    <property type="project" value="InterPro"/>
</dbReference>
<evidence type="ECO:0000313" key="9">
    <source>
        <dbReference type="Proteomes" id="UP001237642"/>
    </source>
</evidence>
<evidence type="ECO:0000256" key="6">
    <source>
        <dbReference type="SAM" id="MobiDB-lite"/>
    </source>
</evidence>
<dbReference type="GO" id="GO:0000981">
    <property type="term" value="F:DNA-binding transcription factor activity, RNA polymerase II-specific"/>
    <property type="evidence" value="ECO:0007669"/>
    <property type="project" value="TreeGrafter"/>
</dbReference>
<reference evidence="8" key="1">
    <citation type="submission" date="2023-02" db="EMBL/GenBank/DDBJ databases">
        <title>Genome of toxic invasive species Heracleum sosnowskyi carries increased number of genes despite the absence of recent whole-genome duplications.</title>
        <authorList>
            <person name="Schelkunov M."/>
            <person name="Shtratnikova V."/>
            <person name="Makarenko M."/>
            <person name="Klepikova A."/>
            <person name="Omelchenko D."/>
            <person name="Novikova G."/>
            <person name="Obukhova E."/>
            <person name="Bogdanov V."/>
            <person name="Penin A."/>
            <person name="Logacheva M."/>
        </authorList>
    </citation>
    <scope>NUCLEOTIDE SEQUENCE</scope>
    <source>
        <strain evidence="8">Hsosn_3</strain>
        <tissue evidence="8">Leaf</tissue>
    </source>
</reference>
<comment type="caution">
    <text evidence="8">The sequence shown here is derived from an EMBL/GenBank/DDBJ whole genome shotgun (WGS) entry which is preliminary data.</text>
</comment>
<evidence type="ECO:0000259" key="7">
    <source>
        <dbReference type="PROSITE" id="PS50888"/>
    </source>
</evidence>
<dbReference type="SUPFAM" id="SSF47459">
    <property type="entry name" value="HLH, helix-loop-helix DNA-binding domain"/>
    <property type="match status" value="1"/>
</dbReference>
<reference evidence="8" key="2">
    <citation type="submission" date="2023-05" db="EMBL/GenBank/DDBJ databases">
        <authorList>
            <person name="Schelkunov M.I."/>
        </authorList>
    </citation>
    <scope>NUCLEOTIDE SEQUENCE</scope>
    <source>
        <strain evidence="8">Hsosn_3</strain>
        <tissue evidence="8">Leaf</tissue>
    </source>
</reference>
<keyword evidence="5" id="KW-0539">Nucleus</keyword>
<accession>A0AAD8H3G7</accession>
<evidence type="ECO:0000256" key="3">
    <source>
        <dbReference type="ARBA" id="ARBA00023125"/>
    </source>
</evidence>
<evidence type="ECO:0000256" key="5">
    <source>
        <dbReference type="ARBA" id="ARBA00023242"/>
    </source>
</evidence>
<sequence length="332" mass="37706">MALEEAIALQDLFSYRSSIDIYDIFGGGYNWGSNCDLVQTEEKLGSLNILESGAENFVNNNSQLSHLLESHVEQRGCNSSLELETTEAKSTQEFPHSETSTTIPCRPKRRRTRNKRNLEDIENQRMTHIAVERNRRKQMNEYLSLLRSLMPESYVQRVDQASIVGGAINYVKELEQQLQFLSVQNHKSQNFEAKSSSSPFSEFFAFPQYSTSSSDKDKSIMTDDDPWAKVKHFSSAMADIEVAMVENHANMKIRSKSRPRQLVKLVHELQILRLTLLHLSVTSLDQIVLYSLSVKVEDDCKLNSGEEVATAVNQILAKIQMEGGCFSPNFLQ</sequence>
<dbReference type="Proteomes" id="UP001237642">
    <property type="component" value="Unassembled WGS sequence"/>
</dbReference>
<dbReference type="Pfam" id="PF00010">
    <property type="entry name" value="HLH"/>
    <property type="match status" value="1"/>
</dbReference>
<name>A0AAD8H3G7_9APIA</name>
<organism evidence="8 9">
    <name type="scientific">Heracleum sosnowskyi</name>
    <dbReference type="NCBI Taxonomy" id="360622"/>
    <lineage>
        <taxon>Eukaryota</taxon>
        <taxon>Viridiplantae</taxon>
        <taxon>Streptophyta</taxon>
        <taxon>Embryophyta</taxon>
        <taxon>Tracheophyta</taxon>
        <taxon>Spermatophyta</taxon>
        <taxon>Magnoliopsida</taxon>
        <taxon>eudicotyledons</taxon>
        <taxon>Gunneridae</taxon>
        <taxon>Pentapetalae</taxon>
        <taxon>asterids</taxon>
        <taxon>campanulids</taxon>
        <taxon>Apiales</taxon>
        <taxon>Apiaceae</taxon>
        <taxon>Apioideae</taxon>
        <taxon>apioid superclade</taxon>
        <taxon>Tordylieae</taxon>
        <taxon>Tordyliinae</taxon>
        <taxon>Heracleum</taxon>
    </lineage>
</organism>
<dbReference type="PROSITE" id="PS50888">
    <property type="entry name" value="BHLH"/>
    <property type="match status" value="1"/>
</dbReference>
<keyword evidence="9" id="KW-1185">Reference proteome</keyword>
<dbReference type="PANTHER" id="PTHR11969">
    <property type="entry name" value="MAX DIMERIZATION, MAD"/>
    <property type="match status" value="1"/>
</dbReference>
<feature type="domain" description="BHLH" evidence="7">
    <location>
        <begin position="123"/>
        <end position="174"/>
    </location>
</feature>
<proteinExistence type="predicted"/>
<dbReference type="InterPro" id="IPR054502">
    <property type="entry name" value="bHLH-TF_ACT-like_plant"/>
</dbReference>
<evidence type="ECO:0000256" key="4">
    <source>
        <dbReference type="ARBA" id="ARBA00023163"/>
    </source>
</evidence>